<keyword evidence="7 9" id="KW-0472">Membrane</keyword>
<feature type="transmembrane region" description="Helical" evidence="9">
    <location>
        <begin position="20"/>
        <end position="44"/>
    </location>
</feature>
<feature type="transmembrane region" description="Helical" evidence="9">
    <location>
        <begin position="111"/>
        <end position="131"/>
    </location>
</feature>
<evidence type="ECO:0000256" key="8">
    <source>
        <dbReference type="ARBA" id="ARBA00025323"/>
    </source>
</evidence>
<comment type="function">
    <text evidence="8">Part of the ABC transporter complex CysAWTP (TC 3.A.1.6.1) involved in sulfate/thiosulfate import. Probably responsible for the translocation of the substrate across the membrane.</text>
</comment>
<dbReference type="EMBL" id="JAAIYP010000048">
    <property type="protein sequence ID" value="NFV82317.1"/>
    <property type="molecule type" value="Genomic_DNA"/>
</dbReference>
<feature type="transmembrane region" description="Helical" evidence="9">
    <location>
        <begin position="191"/>
        <end position="212"/>
    </location>
</feature>
<evidence type="ECO:0000256" key="1">
    <source>
        <dbReference type="ARBA" id="ARBA00004651"/>
    </source>
</evidence>
<feature type="transmembrane region" description="Helical" evidence="9">
    <location>
        <begin position="249"/>
        <end position="273"/>
    </location>
</feature>
<sequence length="284" mass="30103">MSAGVLTAKVPGRRGILPGFSLTMGLSVSYLGLIVLLPIAALLLKASGLSWHEFVVATTSPRALAAYEVTAVSALEAVAFNAVLGLLFSWVLARYDFPGRRLLDSVMDLPFAMPTAVAGVALTAAFAHNGVFGQFLEPLGIKIAHAQPGIAMAMAFTSLPFVVRTLQPVIEDLDLDGEEAARILGASELQVFLRVVLPVIAPALIAGVTLAFARCLGEFGAIIFIAGNRPFETEIAALLIYIRLEEYDYGAATAIATVVLAVAFLVMLATNALQAWQQRYLDKG</sequence>
<reference evidence="11 12" key="1">
    <citation type="submission" date="2020-02" db="EMBL/GenBank/DDBJ databases">
        <authorList>
            <person name="Dziuba M."/>
            <person name="Kuznetsov B."/>
            <person name="Mardanov A."/>
            <person name="Ravin N."/>
            <person name="Grouzdev D."/>
        </authorList>
    </citation>
    <scope>NUCLEOTIDE SEQUENCE [LARGE SCALE GENOMIC DNA]</scope>
    <source>
        <strain evidence="11 12">SpK</strain>
    </source>
</reference>
<dbReference type="InterPro" id="IPR000515">
    <property type="entry name" value="MetI-like"/>
</dbReference>
<dbReference type="RefSeq" id="WP_163683236.1">
    <property type="nucleotide sequence ID" value="NZ_JAAIYP010000048.1"/>
</dbReference>
<evidence type="ECO:0000256" key="3">
    <source>
        <dbReference type="ARBA" id="ARBA00022448"/>
    </source>
</evidence>
<protein>
    <recommendedName>
        <fullName evidence="9">Sulfate transport system permease protein CysT</fullName>
    </recommendedName>
</protein>
<organism evidence="11 12">
    <name type="scientific">Magnetospirillum aberrantis SpK</name>
    <dbReference type="NCBI Taxonomy" id="908842"/>
    <lineage>
        <taxon>Bacteria</taxon>
        <taxon>Pseudomonadati</taxon>
        <taxon>Pseudomonadota</taxon>
        <taxon>Alphaproteobacteria</taxon>
        <taxon>Rhodospirillales</taxon>
        <taxon>Rhodospirillaceae</taxon>
        <taxon>Magnetospirillum</taxon>
    </lineage>
</organism>
<comment type="subunit">
    <text evidence="2">The complex is composed of two ATP-binding proteins (CysA), two transmembrane proteins (CysT and CysW) and a solute-binding protein (CysP).</text>
</comment>
<keyword evidence="3 9" id="KW-0813">Transport</keyword>
<dbReference type="Gene3D" id="1.10.3720.10">
    <property type="entry name" value="MetI-like"/>
    <property type="match status" value="1"/>
</dbReference>
<name>A0A7C9QWQ3_9PROT</name>
<dbReference type="GO" id="GO:0015419">
    <property type="term" value="F:ABC-type sulfate transporter activity"/>
    <property type="evidence" value="ECO:0007669"/>
    <property type="project" value="UniProtKB-UniRule"/>
</dbReference>
<dbReference type="InterPro" id="IPR005667">
    <property type="entry name" value="Sulph_transpt2"/>
</dbReference>
<dbReference type="GO" id="GO:0005886">
    <property type="term" value="C:plasma membrane"/>
    <property type="evidence" value="ECO:0007669"/>
    <property type="project" value="UniProtKB-SubCell"/>
</dbReference>
<evidence type="ECO:0000256" key="2">
    <source>
        <dbReference type="ARBA" id="ARBA00011779"/>
    </source>
</evidence>
<comment type="caution">
    <text evidence="9">Lacks conserved residue(s) required for the propagation of feature annotation.</text>
</comment>
<dbReference type="PANTHER" id="PTHR30406">
    <property type="entry name" value="SULFATE TRANSPORT SYSTEM PERMEASE PROTEIN"/>
    <property type="match status" value="1"/>
</dbReference>
<comment type="function">
    <text evidence="9">Part of the ABC transporter complex (TC 3.A.1.6.1) involved in sulfate/thiosulfate import.</text>
</comment>
<evidence type="ECO:0000256" key="6">
    <source>
        <dbReference type="ARBA" id="ARBA00023032"/>
    </source>
</evidence>
<dbReference type="Pfam" id="PF00528">
    <property type="entry name" value="BPD_transp_1"/>
    <property type="match status" value="1"/>
</dbReference>
<evidence type="ECO:0000256" key="5">
    <source>
        <dbReference type="ARBA" id="ARBA00022989"/>
    </source>
</evidence>
<dbReference type="AlphaFoldDB" id="A0A7C9QWQ3"/>
<dbReference type="SUPFAM" id="SSF161098">
    <property type="entry name" value="MetI-like"/>
    <property type="match status" value="1"/>
</dbReference>
<dbReference type="NCBIfam" id="TIGR00969">
    <property type="entry name" value="3a0106s02"/>
    <property type="match status" value="1"/>
</dbReference>
<comment type="similarity">
    <text evidence="9">Belongs to the binding-protein-dependent transport system permease family. CysTW subfamily.</text>
</comment>
<dbReference type="Proteomes" id="UP000480684">
    <property type="component" value="Unassembled WGS sequence"/>
</dbReference>
<gene>
    <name evidence="11" type="primary">cysT</name>
    <name evidence="11" type="ORF">G4223_19575</name>
</gene>
<accession>A0A7C9QWQ3</accession>
<dbReference type="CDD" id="cd06261">
    <property type="entry name" value="TM_PBP2"/>
    <property type="match status" value="1"/>
</dbReference>
<evidence type="ECO:0000256" key="9">
    <source>
        <dbReference type="RuleBase" id="RU366001"/>
    </source>
</evidence>
<keyword evidence="4 9" id="KW-0812">Transmembrane</keyword>
<feature type="domain" description="ABC transmembrane type-1" evidence="10">
    <location>
        <begin position="67"/>
        <end position="270"/>
    </location>
</feature>
<evidence type="ECO:0000256" key="7">
    <source>
        <dbReference type="ARBA" id="ARBA00023136"/>
    </source>
</evidence>
<proteinExistence type="inferred from homology"/>
<evidence type="ECO:0000259" key="10">
    <source>
        <dbReference type="PROSITE" id="PS50928"/>
    </source>
</evidence>
<dbReference type="PANTHER" id="PTHR30406:SF10">
    <property type="entry name" value="SULFATE TRANSPORT SYSTEM PERMEASE PROTEIN CYST"/>
    <property type="match status" value="1"/>
</dbReference>
<keyword evidence="5 9" id="KW-1133">Transmembrane helix</keyword>
<evidence type="ECO:0000313" key="12">
    <source>
        <dbReference type="Proteomes" id="UP000480684"/>
    </source>
</evidence>
<keyword evidence="6 9" id="KW-0764">Sulfate transport</keyword>
<dbReference type="PROSITE" id="PS50928">
    <property type="entry name" value="ABC_TM1"/>
    <property type="match status" value="1"/>
</dbReference>
<evidence type="ECO:0000256" key="4">
    <source>
        <dbReference type="ARBA" id="ARBA00022692"/>
    </source>
</evidence>
<evidence type="ECO:0000313" key="11">
    <source>
        <dbReference type="EMBL" id="NFV82317.1"/>
    </source>
</evidence>
<dbReference type="NCBIfam" id="TIGR02139">
    <property type="entry name" value="permease_CysT"/>
    <property type="match status" value="1"/>
</dbReference>
<dbReference type="InterPro" id="IPR035906">
    <property type="entry name" value="MetI-like_sf"/>
</dbReference>
<dbReference type="InterPro" id="IPR011865">
    <property type="entry name" value="CysT_permease"/>
</dbReference>
<keyword evidence="12" id="KW-1185">Reference proteome</keyword>
<feature type="transmembrane region" description="Helical" evidence="9">
    <location>
        <begin position="65"/>
        <end position="91"/>
    </location>
</feature>
<dbReference type="FunFam" id="1.10.3720.10:FF:000004">
    <property type="entry name" value="Sulfate transport system permease protein CysT"/>
    <property type="match status" value="1"/>
</dbReference>
<comment type="subcellular location">
    <subcellularLocation>
        <location evidence="1">Cell membrane</location>
        <topology evidence="1">Multi-pass membrane protein</topology>
    </subcellularLocation>
</comment>
<comment type="caution">
    <text evidence="11">The sequence shown here is derived from an EMBL/GenBank/DDBJ whole genome shotgun (WGS) entry which is preliminary data.</text>
</comment>